<protein>
    <submittedName>
        <fullName evidence="2">Phage tail collar domain containing protein</fullName>
    </submittedName>
</protein>
<dbReference type="SUPFAM" id="SSF88874">
    <property type="entry name" value="Receptor-binding domain of short tail fibre protein gp12"/>
    <property type="match status" value="1"/>
</dbReference>
<feature type="non-terminal residue" evidence="2">
    <location>
        <position position="1"/>
    </location>
</feature>
<dbReference type="InterPro" id="IPR011083">
    <property type="entry name" value="Phage_tail_collar_dom"/>
</dbReference>
<dbReference type="EMBL" id="LR796283">
    <property type="protein sequence ID" value="CAB4134035.1"/>
    <property type="molecule type" value="Genomic_DNA"/>
</dbReference>
<evidence type="ECO:0000259" key="1">
    <source>
        <dbReference type="Pfam" id="PF07484"/>
    </source>
</evidence>
<feature type="domain" description="Phage tail collar" evidence="1">
    <location>
        <begin position="132"/>
        <end position="184"/>
    </location>
</feature>
<dbReference type="InterPro" id="IPR037053">
    <property type="entry name" value="Phage_tail_collar_dom_sf"/>
</dbReference>
<organism evidence="2">
    <name type="scientific">uncultured Caudovirales phage</name>
    <dbReference type="NCBI Taxonomy" id="2100421"/>
    <lineage>
        <taxon>Viruses</taxon>
        <taxon>Duplodnaviria</taxon>
        <taxon>Heunggongvirae</taxon>
        <taxon>Uroviricota</taxon>
        <taxon>Caudoviricetes</taxon>
        <taxon>Peduoviridae</taxon>
        <taxon>Maltschvirus</taxon>
        <taxon>Maltschvirus maltsch</taxon>
    </lineage>
</organism>
<dbReference type="Gene3D" id="3.90.1340.10">
    <property type="entry name" value="Phage tail collar domain"/>
    <property type="match status" value="1"/>
</dbReference>
<gene>
    <name evidence="2" type="ORF">UFOVP269_1</name>
</gene>
<dbReference type="Pfam" id="PF07484">
    <property type="entry name" value="Collar"/>
    <property type="match status" value="1"/>
</dbReference>
<sequence>FSNAQMFSGITLDTALQRLLLISQQNKSYALGRNLSYIVNSYIPSDVLEANVQVPILSAQQVWMGSANGIIAATLEQNPNVGTLRSELANNSPDTDGALLIGYYDPVNTNPTTVDAQLTLLTNAAEAAVPSGTIIDFAGSSAPSGFLVCDGSAVSRSTYTTLFSAIGTIWGEGDGSTTFNLPALPRTVTMGSGGTGTEVIGNEVGDTTGSLEIENLTDISQIPLHSHTASNVSTMNISGPNTPMQRVITSVASGLYQSAALAGSVVTTINPTGGSPTSPFNIIQTSAIVLKCIKT</sequence>
<evidence type="ECO:0000313" key="2">
    <source>
        <dbReference type="EMBL" id="CAB4134035.1"/>
    </source>
</evidence>
<accession>A0A6J5LIN2</accession>
<name>A0A6J5LIN2_9CAUD</name>
<proteinExistence type="predicted"/>
<reference evidence="2" key="1">
    <citation type="submission" date="2020-04" db="EMBL/GenBank/DDBJ databases">
        <authorList>
            <person name="Chiriac C."/>
            <person name="Salcher M."/>
            <person name="Ghai R."/>
            <person name="Kavagutti S V."/>
        </authorList>
    </citation>
    <scope>NUCLEOTIDE SEQUENCE</scope>
</reference>